<dbReference type="Gene3D" id="2.120.10.30">
    <property type="entry name" value="TolB, C-terminal domain"/>
    <property type="match status" value="1"/>
</dbReference>
<dbReference type="InterPro" id="IPR000601">
    <property type="entry name" value="PKD_dom"/>
</dbReference>
<dbReference type="CDD" id="cd00146">
    <property type="entry name" value="PKD"/>
    <property type="match status" value="1"/>
</dbReference>
<dbReference type="SUPFAM" id="SSF50952">
    <property type="entry name" value="Soluble quinoprotein glucose dehydrogenase"/>
    <property type="match status" value="1"/>
</dbReference>
<dbReference type="Proteomes" id="UP001597478">
    <property type="component" value="Unassembled WGS sequence"/>
</dbReference>
<proteinExistence type="predicted"/>
<dbReference type="InterPro" id="IPR035986">
    <property type="entry name" value="PKD_dom_sf"/>
</dbReference>
<evidence type="ECO:0000313" key="2">
    <source>
        <dbReference type="EMBL" id="MFD2801374.1"/>
    </source>
</evidence>
<dbReference type="InterPro" id="IPR013207">
    <property type="entry name" value="LGFP"/>
</dbReference>
<feature type="domain" description="PKD" evidence="1">
    <location>
        <begin position="439"/>
        <end position="491"/>
    </location>
</feature>
<organism evidence="2 3">
    <name type="scientific">Prauserella oleivorans</name>
    <dbReference type="NCBI Taxonomy" id="1478153"/>
    <lineage>
        <taxon>Bacteria</taxon>
        <taxon>Bacillati</taxon>
        <taxon>Actinomycetota</taxon>
        <taxon>Actinomycetes</taxon>
        <taxon>Pseudonocardiales</taxon>
        <taxon>Pseudonocardiaceae</taxon>
        <taxon>Prauserella</taxon>
    </lineage>
</organism>
<dbReference type="EMBL" id="JBHUOF010000027">
    <property type="protein sequence ID" value="MFD2801374.1"/>
    <property type="molecule type" value="Genomic_DNA"/>
</dbReference>
<evidence type="ECO:0000259" key="1">
    <source>
        <dbReference type="PROSITE" id="PS50093"/>
    </source>
</evidence>
<protein>
    <submittedName>
        <fullName evidence="2">PQQ-dependent sugar dehydrogenase</fullName>
    </submittedName>
</protein>
<comment type="caution">
    <text evidence="2">The sequence shown here is derived from an EMBL/GenBank/DDBJ whole genome shotgun (WGS) entry which is preliminary data.</text>
</comment>
<dbReference type="Pfam" id="PF08310">
    <property type="entry name" value="LGFP"/>
    <property type="match status" value="5"/>
</dbReference>
<accession>A0ABW5WDW5</accession>
<dbReference type="Pfam" id="PF18911">
    <property type="entry name" value="PKD_4"/>
    <property type="match status" value="1"/>
</dbReference>
<dbReference type="SMART" id="SM00089">
    <property type="entry name" value="PKD"/>
    <property type="match status" value="1"/>
</dbReference>
<dbReference type="RefSeq" id="WP_377478184.1">
    <property type="nucleotide sequence ID" value="NZ_JBHUNT010000001.1"/>
</dbReference>
<dbReference type="Gene3D" id="2.60.40.10">
    <property type="entry name" value="Immunoglobulins"/>
    <property type="match status" value="1"/>
</dbReference>
<dbReference type="SUPFAM" id="SSF49299">
    <property type="entry name" value="PKD domain"/>
    <property type="match status" value="1"/>
</dbReference>
<dbReference type="PROSITE" id="PS50093">
    <property type="entry name" value="PKD"/>
    <property type="match status" value="1"/>
</dbReference>
<dbReference type="InterPro" id="IPR022409">
    <property type="entry name" value="PKD/Chitinase_dom"/>
</dbReference>
<dbReference type="InterPro" id="IPR011041">
    <property type="entry name" value="Quinoprot_gluc/sorb_DH_b-prop"/>
</dbReference>
<dbReference type="Pfam" id="PF07995">
    <property type="entry name" value="GSDH"/>
    <property type="match status" value="1"/>
</dbReference>
<dbReference type="PANTHER" id="PTHR19328">
    <property type="entry name" value="HEDGEHOG-INTERACTING PROTEIN"/>
    <property type="match status" value="1"/>
</dbReference>
<dbReference type="PANTHER" id="PTHR19328:SF13">
    <property type="entry name" value="HIPL1 PROTEIN"/>
    <property type="match status" value="1"/>
</dbReference>
<dbReference type="InterPro" id="IPR011042">
    <property type="entry name" value="6-blade_b-propeller_TolB-like"/>
</dbReference>
<dbReference type="InterPro" id="IPR012938">
    <property type="entry name" value="Glc/Sorbosone_DH"/>
</dbReference>
<evidence type="ECO:0000313" key="3">
    <source>
        <dbReference type="Proteomes" id="UP001597478"/>
    </source>
</evidence>
<name>A0ABW5WDW5_9PSEU</name>
<dbReference type="InterPro" id="IPR013783">
    <property type="entry name" value="Ig-like_fold"/>
</dbReference>
<sequence>MRSAARTITGRLGAAVLVSLLTVGLVAGLPAREAAAAPVLPSGFVLRDQPSGQAAFDLTDFAYLPDGSVVSTGKLGKLAWASADGSRSRQLAMLEVDPTRDSGLVGIAVAPDYTSSRAIYLARSVPQASGSVLRLERWQLAGTGEPTGLVQGSAQTLLQIPAGFLVHGLTGIIPAEDGTLWVSIGDTSDFEGTDPAALRAQDINQPQGKILRIQANGDGVPSNPYYDPAAPGAVRSKVYAFGFRSPFRLTLDPRTGLPVVGDVGYQTWEEIDIVRPGGNYGWPCWEGRVRTPGYRDLPGCAGVPNTDPLVAYHHGSGPDQGNSVTGGVVYTGTNYPERYHGAYFYADYSGKRMWTVAYDAQGNLTRPPENPPFGSDIGGPVKFATGPGGDIVYADIYSGQLRRLSYVPGNAEPIAKATTSTDPATRTVTFDASESLDFNGDPLTYRWDFGDGPTGTGVRATHTYGAGAERFTARLTVTDPLGATGTVDLTVVPGNHSPVITPETPEDVTYAVGDPVTVQVSATDTEDGALDVTWTSSTVHCAEADTCHFHPGPAGEGATFTVPFTNHPDSRMELTATATDSAGVSTTYTYRALPREYRVTLTSTVPAALEIPAEGTGGPTAMVTEGADVEVRAATIASDGGSRFVRWDDGVTEPSQTFTMPARDVHLTAIYASPIDSRYEAEPELREVLGEPVGPEVIDGGVRYRTYEGGRLYWTQATGVKAVYGAIYDKYLALGGHRVHGVPTTDESATPDGTGRYNHFTGMTGTGMPTSIYWTASTGAHGVWGAIRDRWRVLGWERGPLGYPTTDESVTPDGRGRYNHFTKAGSIYWTASTGAHGVWGAIRDRWRVLGWERGPLGYPTTDESVTPDGRGRYNHFSKSGSIYWTAGTGARDVYGAIRQRWAALGWERSYLGYPTSGEFAVPGGRRNNFQRGYIQWNSSTGAVIDRRY</sequence>
<reference evidence="3" key="1">
    <citation type="journal article" date="2019" name="Int. J. Syst. Evol. Microbiol.">
        <title>The Global Catalogue of Microorganisms (GCM) 10K type strain sequencing project: providing services to taxonomists for standard genome sequencing and annotation.</title>
        <authorList>
            <consortium name="The Broad Institute Genomics Platform"/>
            <consortium name="The Broad Institute Genome Sequencing Center for Infectious Disease"/>
            <person name="Wu L."/>
            <person name="Ma J."/>
        </authorList>
    </citation>
    <scope>NUCLEOTIDE SEQUENCE [LARGE SCALE GENOMIC DNA]</scope>
    <source>
        <strain evidence="3">IBRC-M 10906</strain>
    </source>
</reference>
<keyword evidence="3" id="KW-1185">Reference proteome</keyword>
<gene>
    <name evidence="2" type="ORF">ACFS2C_18440</name>
</gene>